<organism evidence="3">
    <name type="scientific">Koliella longiseta</name>
    <dbReference type="NCBI Taxonomy" id="33092"/>
    <lineage>
        <taxon>Eukaryota</taxon>
        <taxon>Viridiplantae</taxon>
        <taxon>Chlorophyta</taxon>
        <taxon>core chlorophytes</taxon>
        <taxon>Trebouxiophyceae</taxon>
        <taxon>Prasiolales</taxon>
        <taxon>Koliellaceae</taxon>
        <taxon>Koliella</taxon>
    </lineage>
</organism>
<keyword evidence="3" id="KW-0934">Plastid</keyword>
<evidence type="ECO:0000256" key="1">
    <source>
        <dbReference type="SAM" id="Phobius"/>
    </source>
</evidence>
<keyword evidence="1" id="KW-0812">Transmembrane</keyword>
<reference evidence="3" key="1">
    <citation type="journal article" date="2014" name="BMC Evol. Biol.">
        <title>Chloroplast phylogenomic analysis resolves deep-level relationships within the green algal class Trebouxiophyceae.</title>
        <authorList>
            <person name="Lemieux C."/>
            <person name="Otis C."/>
            <person name="Turmel M."/>
        </authorList>
    </citation>
    <scope>NUCLEOTIDE SEQUENCE</scope>
</reference>
<feature type="chain" id="PRO_5001931275" evidence="2">
    <location>
        <begin position="24"/>
        <end position="68"/>
    </location>
</feature>
<protein>
    <submittedName>
        <fullName evidence="3">Hypothetical chloroplast RF47</fullName>
    </submittedName>
</protein>
<name>A0A097KLI2_9CHLO</name>
<proteinExistence type="predicted"/>
<dbReference type="RefSeq" id="YP_009105392.1">
    <property type="nucleotide sequence ID" value="NC_025531.1"/>
</dbReference>
<feature type="signal peptide" evidence="2">
    <location>
        <begin position="1"/>
        <end position="23"/>
    </location>
</feature>
<sequence>MLNIIRLTFAICVILLIVPQTQTENVLLRIFYETRIFKNYGQTKKVLNFVTWICIFIFLLLILTNIFY</sequence>
<keyword evidence="3" id="KW-0150">Chloroplast</keyword>
<dbReference type="EMBL" id="KM462868">
    <property type="protein sequence ID" value="AIT94036.1"/>
    <property type="molecule type" value="Genomic_DNA"/>
</dbReference>
<accession>A0A097KLI2</accession>
<dbReference type="AlphaFoldDB" id="A0A097KLI2"/>
<evidence type="ECO:0000256" key="2">
    <source>
        <dbReference type="SAM" id="SignalP"/>
    </source>
</evidence>
<keyword evidence="2" id="KW-0732">Signal</keyword>
<evidence type="ECO:0000313" key="3">
    <source>
        <dbReference type="EMBL" id="AIT94036.1"/>
    </source>
</evidence>
<keyword evidence="1" id="KW-1133">Transmembrane helix</keyword>
<gene>
    <name evidence="3" type="primary">ycf47</name>
</gene>
<dbReference type="GeneID" id="22159136"/>
<geneLocation type="chloroplast" evidence="3"/>
<keyword evidence="1" id="KW-0472">Membrane</keyword>
<feature type="transmembrane region" description="Helical" evidence="1">
    <location>
        <begin position="47"/>
        <end position="67"/>
    </location>
</feature>